<name>A0ACB7XV97_9ERIC</name>
<sequence>MAELDPKEWRLYVDGSACNKGSEAGVVLFSPEGLVLEQAQRLGFSATNNVAEYEALLAGLRSAMEFKVSKLKIFYDSQLVVNQLLREYATKSEKMAAYSEAAKDLLDKFGEVHIQQISSGQNAHVDSLAYLGSTVKMEYHRTVAVDYLSELSIGWAVEMVMETKIGPSWMDPIMAYLRDGTLPEDKREAHKIRTKSIRF</sequence>
<protein>
    <submittedName>
        <fullName evidence="1">Uncharacterized protein</fullName>
    </submittedName>
</protein>
<evidence type="ECO:0000313" key="2">
    <source>
        <dbReference type="Proteomes" id="UP000828048"/>
    </source>
</evidence>
<proteinExistence type="predicted"/>
<gene>
    <name evidence="1" type="ORF">Vadar_030763</name>
</gene>
<dbReference type="EMBL" id="CM037151">
    <property type="protein sequence ID" value="KAH7844703.1"/>
    <property type="molecule type" value="Genomic_DNA"/>
</dbReference>
<accession>A0ACB7XV97</accession>
<organism evidence="1 2">
    <name type="scientific">Vaccinium darrowii</name>
    <dbReference type="NCBI Taxonomy" id="229202"/>
    <lineage>
        <taxon>Eukaryota</taxon>
        <taxon>Viridiplantae</taxon>
        <taxon>Streptophyta</taxon>
        <taxon>Embryophyta</taxon>
        <taxon>Tracheophyta</taxon>
        <taxon>Spermatophyta</taxon>
        <taxon>Magnoliopsida</taxon>
        <taxon>eudicotyledons</taxon>
        <taxon>Gunneridae</taxon>
        <taxon>Pentapetalae</taxon>
        <taxon>asterids</taxon>
        <taxon>Ericales</taxon>
        <taxon>Ericaceae</taxon>
        <taxon>Vaccinioideae</taxon>
        <taxon>Vaccinieae</taxon>
        <taxon>Vaccinium</taxon>
    </lineage>
</organism>
<dbReference type="Proteomes" id="UP000828048">
    <property type="component" value="Chromosome 1"/>
</dbReference>
<comment type="caution">
    <text evidence="1">The sequence shown here is derived from an EMBL/GenBank/DDBJ whole genome shotgun (WGS) entry which is preliminary data.</text>
</comment>
<reference evidence="1 2" key="1">
    <citation type="journal article" date="2021" name="Hortic Res">
        <title>High-quality reference genome and annotation aids understanding of berry development for evergreen blueberry (Vaccinium darrowii).</title>
        <authorList>
            <person name="Yu J."/>
            <person name="Hulse-Kemp A.M."/>
            <person name="Babiker E."/>
            <person name="Staton M."/>
        </authorList>
    </citation>
    <scope>NUCLEOTIDE SEQUENCE [LARGE SCALE GENOMIC DNA]</scope>
    <source>
        <strain evidence="2">cv. NJ 8807/NJ 8810</strain>
        <tissue evidence="1">Young leaf</tissue>
    </source>
</reference>
<evidence type="ECO:0000313" key="1">
    <source>
        <dbReference type="EMBL" id="KAH7844703.1"/>
    </source>
</evidence>
<keyword evidence="2" id="KW-1185">Reference proteome</keyword>